<feature type="domain" description="Methyltransferase" evidence="5">
    <location>
        <begin position="66"/>
        <end position="161"/>
    </location>
</feature>
<sequence length="234" mass="25802">MTSANQRDQRDQYNHDDSHRWRPSPGEQSAERFWEDFYEEKDSVWSGKPNALLVREVEGVTPGTALDLGCGEGGDAIWLARQGWRVTAVDVSATALRRAEGHAAEAGVGDRITWQRHDLARSLPEGSFDLVSAQFLHSPVAEEGEREDILRRALDSVAPGGVLVIGSHAAWPSWVDSPPQDVHFPAVEEVVGALRLSDGQWTVEVAETVESELTDPEGRPGRRHDSVVRVRRAG</sequence>
<dbReference type="OrthoDB" id="9786503at2"/>
<dbReference type="CDD" id="cd02440">
    <property type="entry name" value="AdoMet_MTases"/>
    <property type="match status" value="1"/>
</dbReference>
<evidence type="ECO:0000259" key="5">
    <source>
        <dbReference type="Pfam" id="PF13649"/>
    </source>
</evidence>
<dbReference type="SUPFAM" id="SSF53335">
    <property type="entry name" value="S-adenosyl-L-methionine-dependent methyltransferases"/>
    <property type="match status" value="1"/>
</dbReference>
<evidence type="ECO:0000313" key="6">
    <source>
        <dbReference type="EMBL" id="EID56584.1"/>
    </source>
</evidence>
<dbReference type="HOGENOM" id="CLU_056435_0_0_11"/>
<dbReference type="AlphaFoldDB" id="I0V8Y1"/>
<evidence type="ECO:0000256" key="3">
    <source>
        <dbReference type="ARBA" id="ARBA00022691"/>
    </source>
</evidence>
<feature type="compositionally biased region" description="Basic and acidic residues" evidence="4">
    <location>
        <begin position="216"/>
        <end position="228"/>
    </location>
</feature>
<organism evidence="6 7">
    <name type="scientific">Saccharomonospora xinjiangensis XJ-54</name>
    <dbReference type="NCBI Taxonomy" id="882086"/>
    <lineage>
        <taxon>Bacteria</taxon>
        <taxon>Bacillati</taxon>
        <taxon>Actinomycetota</taxon>
        <taxon>Actinomycetes</taxon>
        <taxon>Pseudonocardiales</taxon>
        <taxon>Pseudonocardiaceae</taxon>
        <taxon>Saccharomonospora</taxon>
    </lineage>
</organism>
<evidence type="ECO:0000256" key="2">
    <source>
        <dbReference type="ARBA" id="ARBA00022679"/>
    </source>
</evidence>
<dbReference type="Gene3D" id="3.40.50.150">
    <property type="entry name" value="Vaccinia Virus protein VP39"/>
    <property type="match status" value="1"/>
</dbReference>
<dbReference type="GO" id="GO:0008168">
    <property type="term" value="F:methyltransferase activity"/>
    <property type="evidence" value="ECO:0007669"/>
    <property type="project" value="UniProtKB-KW"/>
</dbReference>
<keyword evidence="7" id="KW-1185">Reference proteome</keyword>
<dbReference type="STRING" id="882086.SacxiDRAFT_4405"/>
<dbReference type="GO" id="GO:0032259">
    <property type="term" value="P:methylation"/>
    <property type="evidence" value="ECO:0007669"/>
    <property type="project" value="UniProtKB-KW"/>
</dbReference>
<dbReference type="InterPro" id="IPR029063">
    <property type="entry name" value="SAM-dependent_MTases_sf"/>
</dbReference>
<proteinExistence type="predicted"/>
<keyword evidence="3" id="KW-0949">S-adenosyl-L-methionine</keyword>
<evidence type="ECO:0000313" key="7">
    <source>
        <dbReference type="Proteomes" id="UP000004691"/>
    </source>
</evidence>
<feature type="compositionally biased region" description="Basic and acidic residues" evidence="4">
    <location>
        <begin position="7"/>
        <end position="20"/>
    </location>
</feature>
<feature type="region of interest" description="Disordered" evidence="4">
    <location>
        <begin position="210"/>
        <end position="234"/>
    </location>
</feature>
<feature type="region of interest" description="Disordered" evidence="4">
    <location>
        <begin position="1"/>
        <end position="28"/>
    </location>
</feature>
<dbReference type="Proteomes" id="UP000004691">
    <property type="component" value="Unassembled WGS sequence"/>
</dbReference>
<evidence type="ECO:0000256" key="4">
    <source>
        <dbReference type="SAM" id="MobiDB-lite"/>
    </source>
</evidence>
<dbReference type="PANTHER" id="PTHR43464:SF19">
    <property type="entry name" value="UBIQUINONE BIOSYNTHESIS O-METHYLTRANSFERASE, MITOCHONDRIAL"/>
    <property type="match status" value="1"/>
</dbReference>
<dbReference type="eggNOG" id="COG2227">
    <property type="taxonomic scope" value="Bacteria"/>
</dbReference>
<accession>I0V8Y1</accession>
<dbReference type="EMBL" id="JH636049">
    <property type="protein sequence ID" value="EID56584.1"/>
    <property type="molecule type" value="Genomic_DNA"/>
</dbReference>
<dbReference type="InterPro" id="IPR041698">
    <property type="entry name" value="Methyltransf_25"/>
</dbReference>
<dbReference type="RefSeq" id="WP_006240818.1">
    <property type="nucleotide sequence ID" value="NZ_JH636049.1"/>
</dbReference>
<keyword evidence="1 6" id="KW-0489">Methyltransferase</keyword>
<name>I0V8Y1_9PSEU</name>
<reference evidence="6 7" key="1">
    <citation type="submission" date="2012-01" db="EMBL/GenBank/DDBJ databases">
        <title>Improved High-Quality Draft sequence of Saccharomonospora xinjiangensis XJ-54.</title>
        <authorList>
            <consortium name="US DOE Joint Genome Institute"/>
            <person name="Lucas S."/>
            <person name="Han J."/>
            <person name="Lapidus A."/>
            <person name="Cheng J.-F."/>
            <person name="Goodwin L."/>
            <person name="Pitluck S."/>
            <person name="Peters L."/>
            <person name="Mikhailova N."/>
            <person name="Teshima H."/>
            <person name="Detter J.C."/>
            <person name="Han C."/>
            <person name="Tapia R."/>
            <person name="Land M."/>
            <person name="Hauser L."/>
            <person name="Kyrpides N."/>
            <person name="Ivanova N."/>
            <person name="Pagani I."/>
            <person name="Brambilla E.-M."/>
            <person name="Klenk H.-P."/>
            <person name="Woyke T."/>
        </authorList>
    </citation>
    <scope>NUCLEOTIDE SEQUENCE [LARGE SCALE GENOMIC DNA]</scope>
    <source>
        <strain evidence="6 7">XJ-54</strain>
    </source>
</reference>
<dbReference type="PANTHER" id="PTHR43464">
    <property type="entry name" value="METHYLTRANSFERASE"/>
    <property type="match status" value="1"/>
</dbReference>
<keyword evidence="2 6" id="KW-0808">Transferase</keyword>
<dbReference type="Pfam" id="PF13649">
    <property type="entry name" value="Methyltransf_25"/>
    <property type="match status" value="1"/>
</dbReference>
<gene>
    <name evidence="6" type="ORF">SacxiDRAFT_4405</name>
</gene>
<evidence type="ECO:0000256" key="1">
    <source>
        <dbReference type="ARBA" id="ARBA00022603"/>
    </source>
</evidence>
<protein>
    <submittedName>
        <fullName evidence="6">Methyltransferase family protein</fullName>
    </submittedName>
</protein>